<dbReference type="InterPro" id="IPR044974">
    <property type="entry name" value="Disease_R_plants"/>
</dbReference>
<dbReference type="InterPro" id="IPR038005">
    <property type="entry name" value="RX-like_CC"/>
</dbReference>
<evidence type="ECO:0000256" key="3">
    <source>
        <dbReference type="ARBA" id="ARBA00022737"/>
    </source>
</evidence>
<feature type="domain" description="Disease resistance protein winged helix" evidence="10">
    <location>
        <begin position="466"/>
        <end position="540"/>
    </location>
</feature>
<evidence type="ECO:0008006" key="14">
    <source>
        <dbReference type="Google" id="ProtNLM"/>
    </source>
</evidence>
<dbReference type="PANTHER" id="PTHR23155">
    <property type="entry name" value="DISEASE RESISTANCE PROTEIN RP"/>
    <property type="match status" value="1"/>
</dbReference>
<evidence type="ECO:0000259" key="10">
    <source>
        <dbReference type="Pfam" id="PF23559"/>
    </source>
</evidence>
<protein>
    <recommendedName>
        <fullName evidence="14">Rx N-terminal domain-containing protein</fullName>
    </recommendedName>
</protein>
<dbReference type="Pfam" id="PF23598">
    <property type="entry name" value="LRR_14"/>
    <property type="match status" value="1"/>
</dbReference>
<dbReference type="Pfam" id="PF23559">
    <property type="entry name" value="WHD_DRP"/>
    <property type="match status" value="1"/>
</dbReference>
<dbReference type="GO" id="GO:0006952">
    <property type="term" value="P:defense response"/>
    <property type="evidence" value="ECO:0007669"/>
    <property type="project" value="UniProtKB-KW"/>
</dbReference>
<reference evidence="13" key="1">
    <citation type="submission" date="2024-06" db="EMBL/GenBank/DDBJ databases">
        <authorList>
            <person name="Ryan C."/>
        </authorList>
    </citation>
    <scope>NUCLEOTIDE SEQUENCE [LARGE SCALE GENOMIC DNA]</scope>
</reference>
<keyword evidence="2" id="KW-0433">Leucine-rich repeat</keyword>
<gene>
    <name evidence="12" type="ORF">URODEC1_LOCUS60825</name>
</gene>
<dbReference type="Proteomes" id="UP001497457">
    <property type="component" value="Chromosome 24b"/>
</dbReference>
<evidence type="ECO:0000259" key="8">
    <source>
        <dbReference type="Pfam" id="PF00931"/>
    </source>
</evidence>
<dbReference type="GO" id="GO:0000166">
    <property type="term" value="F:nucleotide binding"/>
    <property type="evidence" value="ECO:0007669"/>
    <property type="project" value="UniProtKB-KW"/>
</dbReference>
<evidence type="ECO:0000259" key="9">
    <source>
        <dbReference type="Pfam" id="PF18052"/>
    </source>
</evidence>
<feature type="domain" description="NB-ARC" evidence="8">
    <location>
        <begin position="244"/>
        <end position="350"/>
    </location>
</feature>
<dbReference type="InterPro" id="IPR032675">
    <property type="entry name" value="LRR_dom_sf"/>
</dbReference>
<dbReference type="SUPFAM" id="SSF52540">
    <property type="entry name" value="P-loop containing nucleoside triphosphate hydrolases"/>
    <property type="match status" value="1"/>
</dbReference>
<proteinExistence type="inferred from homology"/>
<feature type="domain" description="Disease resistance N-terminal" evidence="9">
    <location>
        <begin position="8"/>
        <end position="87"/>
    </location>
</feature>
<dbReference type="Pfam" id="PF00931">
    <property type="entry name" value="NB-ARC"/>
    <property type="match status" value="1"/>
</dbReference>
<dbReference type="InterPro" id="IPR041118">
    <property type="entry name" value="Rx_N"/>
</dbReference>
<keyword evidence="3" id="KW-0677">Repeat</keyword>
<evidence type="ECO:0000256" key="4">
    <source>
        <dbReference type="ARBA" id="ARBA00022741"/>
    </source>
</evidence>
<dbReference type="Gene3D" id="3.40.50.300">
    <property type="entry name" value="P-loop containing nucleotide triphosphate hydrolases"/>
    <property type="match status" value="1"/>
</dbReference>
<organism evidence="12 13">
    <name type="scientific">Urochloa decumbens</name>
    <dbReference type="NCBI Taxonomy" id="240449"/>
    <lineage>
        <taxon>Eukaryota</taxon>
        <taxon>Viridiplantae</taxon>
        <taxon>Streptophyta</taxon>
        <taxon>Embryophyta</taxon>
        <taxon>Tracheophyta</taxon>
        <taxon>Spermatophyta</taxon>
        <taxon>Magnoliopsida</taxon>
        <taxon>Liliopsida</taxon>
        <taxon>Poales</taxon>
        <taxon>Poaceae</taxon>
        <taxon>PACMAD clade</taxon>
        <taxon>Panicoideae</taxon>
        <taxon>Panicodae</taxon>
        <taxon>Paniceae</taxon>
        <taxon>Melinidinae</taxon>
        <taxon>Urochloa</taxon>
    </lineage>
</organism>
<dbReference type="InterPro" id="IPR002182">
    <property type="entry name" value="NB-ARC"/>
</dbReference>
<dbReference type="InterPro" id="IPR036388">
    <property type="entry name" value="WH-like_DNA-bd_sf"/>
</dbReference>
<keyword evidence="4" id="KW-0547">Nucleotide-binding</keyword>
<dbReference type="InterPro" id="IPR055414">
    <property type="entry name" value="LRR_R13L4/SHOC2-like"/>
</dbReference>
<keyword evidence="6" id="KW-0175">Coiled coil</keyword>
<dbReference type="GO" id="GO:0051707">
    <property type="term" value="P:response to other organism"/>
    <property type="evidence" value="ECO:0007669"/>
    <property type="project" value="UniProtKB-ARBA"/>
</dbReference>
<evidence type="ECO:0000256" key="2">
    <source>
        <dbReference type="ARBA" id="ARBA00022614"/>
    </source>
</evidence>
<evidence type="ECO:0000256" key="6">
    <source>
        <dbReference type="ARBA" id="ARBA00023054"/>
    </source>
</evidence>
<dbReference type="PANTHER" id="PTHR23155:SF1062">
    <property type="entry name" value="OS11G0579400 PROTEIN"/>
    <property type="match status" value="1"/>
</dbReference>
<keyword evidence="5" id="KW-0611">Plant defense</keyword>
<comment type="similarity">
    <text evidence="1">Belongs to the disease resistance NB-LRR family.</text>
</comment>
<dbReference type="InterPro" id="IPR027417">
    <property type="entry name" value="P-loop_NTPase"/>
</dbReference>
<dbReference type="EMBL" id="OZ075134">
    <property type="protein sequence ID" value="CAL4991826.1"/>
    <property type="molecule type" value="Genomic_DNA"/>
</dbReference>
<evidence type="ECO:0000256" key="1">
    <source>
        <dbReference type="ARBA" id="ARBA00008894"/>
    </source>
</evidence>
<dbReference type="SUPFAM" id="SSF52058">
    <property type="entry name" value="L domain-like"/>
    <property type="match status" value="1"/>
</dbReference>
<dbReference type="Gene3D" id="1.10.10.10">
    <property type="entry name" value="Winged helix-like DNA-binding domain superfamily/Winged helix DNA-binding domain"/>
    <property type="match status" value="1"/>
</dbReference>
<feature type="region of interest" description="Disordered" evidence="7">
    <location>
        <begin position="930"/>
        <end position="954"/>
    </location>
</feature>
<evidence type="ECO:0000256" key="5">
    <source>
        <dbReference type="ARBA" id="ARBA00022821"/>
    </source>
</evidence>
<evidence type="ECO:0000256" key="7">
    <source>
        <dbReference type="SAM" id="MobiDB-lite"/>
    </source>
</evidence>
<sequence length="970" mass="109118">MSAMAQGAVDSLLGRLASVLLDEAQLLGGLRGDVEFIRDEMESMNSLLLHLTEAQYRAPHVRTWMKQVVRLARDCEGNVELYVRHVRDPATAEQGAANSCLLRYLRRLLWFLRTAPVRHRVAKRIRELKDHARDVGERRLRYGVTVPDSAALGAVTHEDDDIPSPRVVARDREHLRRRALLDGEPPAEADIVISRGIHLLIKWLSEEAQPPAPAGDGSEPQLRIFAVAWDGRFRNHGKSAAARIARRVYQHPSVASSFSCKAWVKVGEKGHRKILFNILEEVAPKGGQENKSNDEELSKELHGHLKGKRFLIVLENVLWDAWQCQCIRSALVYADECTRGSAIVLTTRESRKDIERCWSPAKILTAVTTQNVFFSRAEKLAANSQYWKENLVWKIIQESYPNIFAMKMFLHLLYVNANRTEDELENYIESIQECKRLKKSIAKQMLMFCYNEFPTKYKSCLLYLTIFPQGHIIRSTSLARRWISEGLIPTYTTSDGKASATDEADHVLDVLATRGFVCPLEICAAGDIKSCTVHHEVHGFITRIARDVNFVDANLPTDFACHLSIHNMIGLQASHSDGERNDIVALLPSLAASSQWQMLKVLDLEGCRGLKKHHLKSICKILLLKYLSLRNTDVEELPTQIEELQCLETLDIRQTKVRVLGKKAVVLPLLNHFLAGRMVSASSDATRSEESFFTVHMPFAIQRMKNMEILSHVQVADSARELAGIVQLLKLRKLGVGLLGENANLNDLFHQIEKLHRCLRSLSIRIDQSSAAGEESHDAGVVNYVSSPPQFIESLNISGITRGLSHMIQELHQLAKLTLSETYLKEDALHILGKLRGLRYLRLQHKSYVERELAFKEAEFQSLNLLLLAGDDIGSIGFVIGAVPKLERIVWSFSTMEALSGLNHLPKLRKVDLNGDCSLDQVREEIEAHPNSPVLKYNPHHQRQEDGTAAAASSSSAASTIGSFAWMFLD</sequence>
<evidence type="ECO:0000259" key="11">
    <source>
        <dbReference type="Pfam" id="PF23598"/>
    </source>
</evidence>
<dbReference type="Gene3D" id="1.20.5.4130">
    <property type="match status" value="1"/>
</dbReference>
<dbReference type="Gene3D" id="3.80.10.10">
    <property type="entry name" value="Ribonuclease Inhibitor"/>
    <property type="match status" value="1"/>
</dbReference>
<keyword evidence="13" id="KW-1185">Reference proteome</keyword>
<accession>A0ABC9B2F0</accession>
<dbReference type="InterPro" id="IPR058922">
    <property type="entry name" value="WHD_DRP"/>
</dbReference>
<evidence type="ECO:0000313" key="13">
    <source>
        <dbReference type="Proteomes" id="UP001497457"/>
    </source>
</evidence>
<feature type="domain" description="Disease resistance R13L4/SHOC-2-like LRR" evidence="11">
    <location>
        <begin position="591"/>
        <end position="933"/>
    </location>
</feature>
<dbReference type="Pfam" id="PF18052">
    <property type="entry name" value="Rx_N"/>
    <property type="match status" value="1"/>
</dbReference>
<evidence type="ECO:0000313" key="12">
    <source>
        <dbReference type="EMBL" id="CAL4991826.1"/>
    </source>
</evidence>
<reference evidence="12 13" key="2">
    <citation type="submission" date="2024-10" db="EMBL/GenBank/DDBJ databases">
        <authorList>
            <person name="Ryan C."/>
        </authorList>
    </citation>
    <scope>NUCLEOTIDE SEQUENCE [LARGE SCALE GENOMIC DNA]</scope>
</reference>
<name>A0ABC9B2F0_9POAL</name>
<dbReference type="CDD" id="cd14798">
    <property type="entry name" value="RX-CC_like"/>
    <property type="match status" value="1"/>
</dbReference>
<dbReference type="AlphaFoldDB" id="A0ABC9B2F0"/>